<feature type="domain" description="Enolpyruvate transferase" evidence="8">
    <location>
        <begin position="9"/>
        <end position="425"/>
    </location>
</feature>
<evidence type="ECO:0000256" key="5">
    <source>
        <dbReference type="ARBA" id="ARBA00023141"/>
    </source>
</evidence>
<gene>
    <name evidence="7 9" type="primary">aroA</name>
    <name evidence="9" type="ORF">MOO47_01845</name>
</gene>
<accession>A0ABY4PEG8</accession>
<feature type="active site" description="Proton acceptor" evidence="7">
    <location>
        <position position="315"/>
    </location>
</feature>
<keyword evidence="3 7" id="KW-0028">Amino-acid biosynthesis</keyword>
<dbReference type="NCBIfam" id="TIGR01356">
    <property type="entry name" value="aroA"/>
    <property type="match status" value="1"/>
</dbReference>
<dbReference type="SUPFAM" id="SSF55205">
    <property type="entry name" value="EPT/RTPC-like"/>
    <property type="match status" value="1"/>
</dbReference>
<dbReference type="InterPro" id="IPR036968">
    <property type="entry name" value="Enolpyruvate_Tfrase_sf"/>
</dbReference>
<dbReference type="PROSITE" id="PS00885">
    <property type="entry name" value="EPSP_SYNTHASE_2"/>
    <property type="match status" value="1"/>
</dbReference>
<sequence length="433" mass="46476">MLNLQKLQAVNGLQGQIQVPGDKSITHRALMIGAVAQGTTILRNFATGEDCQTTSKALKDLGVHMEQNQQALIIHGQGFAGLRQPFHTLQMNNSGTTTRLLLGLLAGSNFKARLNGDDSLKRRPMARVSQPLAQLGADITTNQGYLPLVIEGQSLKSTTIQLKVASAQVKSAIILAALQAQGTTKIQELLPTRNHTELMLQQFGANLVTDATNQTITVDSTGTLVGQPINVPGDISSAAFFLVAAAITPHSKITIKNVGLNPTRTKILTVLKQMGARIAITPHTAPGEPRGDVSIQTSHLQPIQLTESDIPALIDELPLLALLAAHADGVSQINGAQELRFKESDRLKTVAQELQKLGVVIQELPDGWIIDGTKKKHIQDVHLDSHGDHRIGMMLIIAALNSDAPLTLNNEAAIAISYPRFLTTLKKLLGARL</sequence>
<dbReference type="Gene3D" id="3.65.10.10">
    <property type="entry name" value="Enolpyruvate transferase domain"/>
    <property type="match status" value="2"/>
</dbReference>
<comment type="similarity">
    <text evidence="2 7">Belongs to the EPSP synthase family.</text>
</comment>
<organism evidence="9 10">
    <name type="scientific">Bombilactobacillus thymidiniphilus</name>
    <dbReference type="NCBI Taxonomy" id="2923363"/>
    <lineage>
        <taxon>Bacteria</taxon>
        <taxon>Bacillati</taxon>
        <taxon>Bacillota</taxon>
        <taxon>Bacilli</taxon>
        <taxon>Lactobacillales</taxon>
        <taxon>Lactobacillaceae</taxon>
        <taxon>Bombilactobacillus</taxon>
    </lineage>
</organism>
<dbReference type="PIRSF" id="PIRSF000505">
    <property type="entry name" value="EPSPS"/>
    <property type="match status" value="1"/>
</dbReference>
<feature type="binding site" evidence="7">
    <location>
        <position position="168"/>
    </location>
    <ligand>
        <name>phosphoenolpyruvate</name>
        <dbReference type="ChEBI" id="CHEBI:58702"/>
    </ligand>
</feature>
<reference evidence="9 10" key="1">
    <citation type="journal article" date="2022" name="Int. J. Syst. Evol. Microbiol.">
        <title>Apilactobacillus apisilvae sp. nov., Nicolia spurrieriana gen. nov. sp. nov., Bombilactobacillus folatiphilus sp. nov. and Bombilactobacillus thymidiniphilus sp. nov., four new lactic acid bacterial isolates from stingless bees Tetragonula carbonaria and Austroplebeia australis.</title>
        <authorList>
            <person name="Oliphant S.A."/>
            <person name="Watson-Haigh N.S."/>
            <person name="Sumby K.M."/>
            <person name="Gardner J."/>
            <person name="Groom S."/>
            <person name="Jiranek V."/>
        </authorList>
    </citation>
    <scope>NUCLEOTIDE SEQUENCE [LARGE SCALE GENOMIC DNA]</scope>
    <source>
        <strain evidence="9 10">SG4_A1</strain>
    </source>
</reference>
<dbReference type="RefSeq" id="WP_249513140.1">
    <property type="nucleotide sequence ID" value="NZ_CP093365.1"/>
</dbReference>
<evidence type="ECO:0000256" key="2">
    <source>
        <dbReference type="ARBA" id="ARBA00009948"/>
    </source>
</evidence>
<keyword evidence="4 7" id="KW-0808">Transferase</keyword>
<keyword evidence="5 7" id="KW-0057">Aromatic amino acid biosynthesis</keyword>
<evidence type="ECO:0000256" key="6">
    <source>
        <dbReference type="ARBA" id="ARBA00044633"/>
    </source>
</evidence>
<feature type="binding site" evidence="7">
    <location>
        <position position="28"/>
    </location>
    <ligand>
        <name>3-phosphoshikimate</name>
        <dbReference type="ChEBI" id="CHEBI:145989"/>
    </ligand>
</feature>
<comment type="function">
    <text evidence="7">Catalyzes the transfer of the enolpyruvyl moiety of phosphoenolpyruvate (PEP) to the 5-hydroxyl of shikimate-3-phosphate (S3P) to produce enolpyruvyl shikimate-3-phosphate and inorganic phosphate.</text>
</comment>
<feature type="binding site" evidence="7">
    <location>
        <position position="342"/>
    </location>
    <ligand>
        <name>3-phosphoshikimate</name>
        <dbReference type="ChEBI" id="CHEBI:145989"/>
    </ligand>
</feature>
<comment type="pathway">
    <text evidence="1 7">Metabolic intermediate biosynthesis; chorismate biosynthesis; chorismate from D-erythrose 4-phosphate and phosphoenolpyruvate: step 6/7.</text>
</comment>
<evidence type="ECO:0000256" key="4">
    <source>
        <dbReference type="ARBA" id="ARBA00022679"/>
    </source>
</evidence>
<dbReference type="InterPro" id="IPR013792">
    <property type="entry name" value="RNA3'P_cycl/enolpyr_Trfase_a/b"/>
</dbReference>
<name>A0ABY4PEG8_9LACO</name>
<dbReference type="InterPro" id="IPR001986">
    <property type="entry name" value="Enolpyruvate_Tfrase_dom"/>
</dbReference>
<keyword evidence="10" id="KW-1185">Reference proteome</keyword>
<feature type="binding site" evidence="7">
    <location>
        <position position="123"/>
    </location>
    <ligand>
        <name>phosphoenolpyruvate</name>
        <dbReference type="ChEBI" id="CHEBI:58702"/>
    </ligand>
</feature>
<dbReference type="EC" id="2.5.1.19" evidence="7"/>
<dbReference type="InterPro" id="IPR023193">
    <property type="entry name" value="EPSP_synthase_CS"/>
</dbReference>
<feature type="binding site" evidence="7">
    <location>
        <position position="24"/>
    </location>
    <ligand>
        <name>3-phosphoshikimate</name>
        <dbReference type="ChEBI" id="CHEBI:145989"/>
    </ligand>
</feature>
<comment type="subunit">
    <text evidence="7">Monomer.</text>
</comment>
<comment type="subcellular location">
    <subcellularLocation>
        <location evidence="7">Cytoplasm</location>
    </subcellularLocation>
</comment>
<dbReference type="PROSITE" id="PS00104">
    <property type="entry name" value="EPSP_SYNTHASE_1"/>
    <property type="match status" value="1"/>
</dbReference>
<comment type="caution">
    <text evidence="7">Lacks conserved residue(s) required for the propagation of feature annotation.</text>
</comment>
<feature type="binding site" evidence="7">
    <location>
        <position position="166"/>
    </location>
    <ligand>
        <name>3-phosphoshikimate</name>
        <dbReference type="ChEBI" id="CHEBI:145989"/>
    </ligand>
</feature>
<dbReference type="CDD" id="cd01556">
    <property type="entry name" value="EPSP_synthase"/>
    <property type="match status" value="1"/>
</dbReference>
<evidence type="ECO:0000313" key="10">
    <source>
        <dbReference type="Proteomes" id="UP000831947"/>
    </source>
</evidence>
<dbReference type="PANTHER" id="PTHR21090">
    <property type="entry name" value="AROM/DEHYDROQUINATE SYNTHASE"/>
    <property type="match status" value="1"/>
</dbReference>
<dbReference type="EMBL" id="CP093365">
    <property type="protein sequence ID" value="UQS83955.1"/>
    <property type="molecule type" value="Genomic_DNA"/>
</dbReference>
<feature type="binding site" evidence="7">
    <location>
        <position position="315"/>
    </location>
    <ligand>
        <name>3-phosphoshikimate</name>
        <dbReference type="ChEBI" id="CHEBI:145989"/>
    </ligand>
</feature>
<evidence type="ECO:0000313" key="9">
    <source>
        <dbReference type="EMBL" id="UQS83955.1"/>
    </source>
</evidence>
<feature type="binding site" evidence="7">
    <location>
        <position position="168"/>
    </location>
    <ligand>
        <name>3-phosphoshikimate</name>
        <dbReference type="ChEBI" id="CHEBI:145989"/>
    </ligand>
</feature>
<evidence type="ECO:0000256" key="3">
    <source>
        <dbReference type="ARBA" id="ARBA00022605"/>
    </source>
</evidence>
<evidence type="ECO:0000256" key="1">
    <source>
        <dbReference type="ARBA" id="ARBA00004811"/>
    </source>
</evidence>
<comment type="catalytic activity">
    <reaction evidence="6">
        <text>3-phosphoshikimate + phosphoenolpyruvate = 5-O-(1-carboxyvinyl)-3-phosphoshikimate + phosphate</text>
        <dbReference type="Rhea" id="RHEA:21256"/>
        <dbReference type="ChEBI" id="CHEBI:43474"/>
        <dbReference type="ChEBI" id="CHEBI:57701"/>
        <dbReference type="ChEBI" id="CHEBI:58702"/>
        <dbReference type="ChEBI" id="CHEBI:145989"/>
        <dbReference type="EC" id="2.5.1.19"/>
    </reaction>
    <physiologicalReaction direction="left-to-right" evidence="6">
        <dbReference type="Rhea" id="RHEA:21257"/>
    </physiologicalReaction>
</comment>
<proteinExistence type="inferred from homology"/>
<evidence type="ECO:0000256" key="7">
    <source>
        <dbReference type="HAMAP-Rule" id="MF_00210"/>
    </source>
</evidence>
<feature type="binding site" evidence="7">
    <location>
        <position position="346"/>
    </location>
    <ligand>
        <name>phosphoenolpyruvate</name>
        <dbReference type="ChEBI" id="CHEBI:58702"/>
    </ligand>
</feature>
<dbReference type="PANTHER" id="PTHR21090:SF5">
    <property type="entry name" value="PENTAFUNCTIONAL AROM POLYPEPTIDE"/>
    <property type="match status" value="1"/>
</dbReference>
<feature type="binding site" evidence="7">
    <location>
        <position position="23"/>
    </location>
    <ligand>
        <name>phosphoenolpyruvate</name>
        <dbReference type="ChEBI" id="CHEBI:58702"/>
    </ligand>
</feature>
<evidence type="ECO:0000259" key="8">
    <source>
        <dbReference type="Pfam" id="PF00275"/>
    </source>
</evidence>
<dbReference type="Proteomes" id="UP000831947">
    <property type="component" value="Chromosome"/>
</dbReference>
<dbReference type="GO" id="GO:0003866">
    <property type="term" value="F:3-phosphoshikimate 1-carboxyvinyltransferase activity"/>
    <property type="evidence" value="ECO:0007669"/>
    <property type="project" value="UniProtKB-EC"/>
</dbReference>
<keyword evidence="7" id="KW-0963">Cytoplasm</keyword>
<dbReference type="Pfam" id="PF00275">
    <property type="entry name" value="EPSP_synthase"/>
    <property type="match status" value="1"/>
</dbReference>
<dbReference type="HAMAP" id="MF_00210">
    <property type="entry name" value="EPSP_synth"/>
    <property type="match status" value="1"/>
</dbReference>
<feature type="binding site" evidence="7">
    <location>
        <position position="95"/>
    </location>
    <ligand>
        <name>phosphoenolpyruvate</name>
        <dbReference type="ChEBI" id="CHEBI:58702"/>
    </ligand>
</feature>
<feature type="binding site" evidence="7">
    <location>
        <position position="23"/>
    </location>
    <ligand>
        <name>3-phosphoshikimate</name>
        <dbReference type="ChEBI" id="CHEBI:145989"/>
    </ligand>
</feature>
<feature type="binding site" evidence="7">
    <location>
        <position position="390"/>
    </location>
    <ligand>
        <name>phosphoenolpyruvate</name>
        <dbReference type="ChEBI" id="CHEBI:58702"/>
    </ligand>
</feature>
<protein>
    <recommendedName>
        <fullName evidence="7">3-phosphoshikimate 1-carboxyvinyltransferase</fullName>
        <ecNumber evidence="7">2.5.1.19</ecNumber>
    </recommendedName>
    <alternativeName>
        <fullName evidence="7">5-enolpyruvylshikimate-3-phosphate synthase</fullName>
        <shortName evidence="7">EPSP synthase</shortName>
        <shortName evidence="7">EPSPS</shortName>
    </alternativeName>
</protein>
<dbReference type="InterPro" id="IPR006264">
    <property type="entry name" value="EPSP_synthase"/>
</dbReference>